<evidence type="ECO:0000256" key="2">
    <source>
        <dbReference type="PROSITE-ProRule" id="PRU01161"/>
    </source>
</evidence>
<dbReference type="InterPro" id="IPR016035">
    <property type="entry name" value="Acyl_Trfase/lysoPLipase"/>
</dbReference>
<dbReference type="OrthoDB" id="8728704at2"/>
<evidence type="ECO:0000256" key="4">
    <source>
        <dbReference type="SAM" id="Phobius"/>
    </source>
</evidence>
<dbReference type="InterPro" id="IPR024282">
    <property type="entry name" value="DUF3376"/>
</dbReference>
<keyword evidence="6" id="KW-1185">Reference proteome</keyword>
<dbReference type="GO" id="GO:0016042">
    <property type="term" value="P:lipid catabolic process"/>
    <property type="evidence" value="ECO:0007669"/>
    <property type="project" value="UniProtKB-UniRule"/>
</dbReference>
<feature type="short sequence motif" description="DGA/G" evidence="2">
    <location>
        <begin position="280"/>
        <end position="282"/>
    </location>
</feature>
<feature type="transmembrane region" description="Helical" evidence="4">
    <location>
        <begin position="1031"/>
        <end position="1063"/>
    </location>
</feature>
<dbReference type="InterPro" id="IPR002641">
    <property type="entry name" value="PNPLA_dom"/>
</dbReference>
<feature type="active site" description="Proton acceptor" evidence="2">
    <location>
        <position position="280"/>
    </location>
</feature>
<dbReference type="Pfam" id="PF01734">
    <property type="entry name" value="Patatin"/>
    <property type="match status" value="1"/>
</dbReference>
<feature type="short sequence motif" description="GXSXG" evidence="2">
    <location>
        <begin position="84"/>
        <end position="88"/>
    </location>
</feature>
<feature type="transmembrane region" description="Helical" evidence="4">
    <location>
        <begin position="1199"/>
        <end position="1218"/>
    </location>
</feature>
<feature type="region of interest" description="Disordered" evidence="3">
    <location>
        <begin position="446"/>
        <end position="476"/>
    </location>
</feature>
<reference evidence="7" key="1">
    <citation type="submission" date="2025-08" db="UniProtKB">
        <authorList>
            <consortium name="RefSeq"/>
        </authorList>
    </citation>
    <scope>IDENTIFICATION</scope>
</reference>
<dbReference type="NCBIfam" id="TIGR03607">
    <property type="entry name" value="patatin-like protein"/>
    <property type="match status" value="1"/>
</dbReference>
<dbReference type="Gene3D" id="3.40.1090.10">
    <property type="entry name" value="Cytosolic phospholipase A2 catalytic domain"/>
    <property type="match status" value="1"/>
</dbReference>
<feature type="active site" description="Nucleophile" evidence="2">
    <location>
        <position position="86"/>
    </location>
</feature>
<name>A0A8B6X176_9BURK</name>
<dbReference type="SUPFAM" id="SSF52151">
    <property type="entry name" value="FabD/lysophospholipase-like"/>
    <property type="match status" value="1"/>
</dbReference>
<keyword evidence="4" id="KW-0472">Membrane</keyword>
<dbReference type="AlphaFoldDB" id="A0A8B6X176"/>
<feature type="transmembrane region" description="Helical" evidence="4">
    <location>
        <begin position="976"/>
        <end position="995"/>
    </location>
</feature>
<dbReference type="Proteomes" id="UP000675920">
    <property type="component" value="Unplaced"/>
</dbReference>
<protein>
    <submittedName>
        <fullName evidence="7">Patatin-like protein</fullName>
    </submittedName>
</protein>
<keyword evidence="4" id="KW-0812">Transmembrane</keyword>
<evidence type="ECO:0000256" key="1">
    <source>
        <dbReference type="ARBA" id="ARBA00023098"/>
    </source>
</evidence>
<evidence type="ECO:0000313" key="7">
    <source>
        <dbReference type="RefSeq" id="WP_028310120.1"/>
    </source>
</evidence>
<feature type="compositionally biased region" description="Low complexity" evidence="3">
    <location>
        <begin position="453"/>
        <end position="469"/>
    </location>
</feature>
<dbReference type="PROSITE" id="PS51635">
    <property type="entry name" value="PNPLA"/>
    <property type="match status" value="1"/>
</dbReference>
<keyword evidence="2" id="KW-0442">Lipid degradation</keyword>
<proteinExistence type="predicted"/>
<dbReference type="InterPro" id="IPR019894">
    <property type="entry name" value="Patatin-related_protein"/>
</dbReference>
<dbReference type="RefSeq" id="WP_028310120.1">
    <property type="nucleotide sequence ID" value="NZ_AXWS01000007.1"/>
</dbReference>
<dbReference type="GO" id="GO:0016787">
    <property type="term" value="F:hydrolase activity"/>
    <property type="evidence" value="ECO:0007669"/>
    <property type="project" value="UniProtKB-UniRule"/>
</dbReference>
<evidence type="ECO:0000256" key="3">
    <source>
        <dbReference type="SAM" id="MobiDB-lite"/>
    </source>
</evidence>
<evidence type="ECO:0000259" key="5">
    <source>
        <dbReference type="PROSITE" id="PS51635"/>
    </source>
</evidence>
<organism evidence="6 7">
    <name type="scientific">Derxia gummosa DSM 723</name>
    <dbReference type="NCBI Taxonomy" id="1121388"/>
    <lineage>
        <taxon>Bacteria</taxon>
        <taxon>Pseudomonadati</taxon>
        <taxon>Pseudomonadota</taxon>
        <taxon>Betaproteobacteria</taxon>
        <taxon>Burkholderiales</taxon>
        <taxon>Alcaligenaceae</taxon>
        <taxon>Derxia</taxon>
    </lineage>
</organism>
<keyword evidence="2" id="KW-0378">Hydrolase</keyword>
<comment type="caution">
    <text evidence="2">Lacks conserved residue(s) required for the propagation of feature annotation.</text>
</comment>
<accession>A0A8B6X176</accession>
<feature type="transmembrane region" description="Helical" evidence="4">
    <location>
        <begin position="1002"/>
        <end position="1019"/>
    </location>
</feature>
<keyword evidence="1 2" id="KW-0443">Lipid metabolism</keyword>
<keyword evidence="4" id="KW-1133">Transmembrane helix</keyword>
<sequence>MTIATTAPVGASVPLTAPPGLVEELRFAVAMNGGVSLCIWIGGVATEINRLTRSNPQHDEPACDVYRDLLCLLGYEARVDVISGTSAGGINGAALGIGAVYRCGIDTLRDVWLDSGSLTDLLRDPATPAPPSLLDGNDYFLPRIKTAFENLIGGRAAAPAIEAPLSLTLTTTLLDGELVRQADDLGSTIFDVNHRGRFHFVHGASIDNRHDVVPMASFDGDSGAVARRLARAARATASFPAAFEPFLTGADDRLAQPASVEARLRATDPDMTSKPRYVIDGGVLNNKPIESALAAIMTMPADRPVRRVFLYVIPDPSASVRERAPGDQPSIGAVALDALVGIPGNQVISEQLAQIRDHNAAVRNYRSKIDILVEKADAGTVIGLARTVWPTYLEDRAARRASAVIAALAASDAFVGDPTTPGLAQSTRDWLEQLWRGRVAPIAAHEDDAVGLPSDSPPSDTTSADSPPAGADFRAPRLPRDLDLHLRTSLLARLRSLMRKTLRSIHLCDERRLGTADNSDLSIAHDAITRLDQQLRSSAWTTTRHCRDVLKKAVAPDGPSRAAAIAASLARVTSAADVSGHCVEQLVAQLRELATALDKPDTPAGPDKPDTAADFLTTFDSGLAALGRVMKSMLDILRGKRLLDAGADTEDARIAATLQRAHAYTFGAAAHLDGWDGPTRRLIALHVLSTVFGDGQDSDATGAVELVQVSARFDRDAWGNTGAGVLSPEAKVAGMQLAHFGAFYRRSWRANDWMHGRLDAIDRLVRAVLVPRRLARLYPGRAREVAAALADLATRDSTLAPDALPELVEADRERRRAALTTQIHAELRFLDDSRVLPPAELRTSADALIRQLQLRVMRAEMPDVVQALRADRAAGADPRPPASVLLATWDPHLDATRLVRLVQACALGREGIGSQFGSDLMTATLGKTVAVVHAAASGPHLGVDPVAALLKTLKLPVTLFYWASRDLSRGSSTASALRLLILALGVTLVITAGLGDGLKSPLLGLGWSLTAVGALMLLLRGGGLATGPGQLTAVTVLLALLIAGVASGLPPMALGLLLVAGWLMARTGCRRVAVSAAGAPAGTPGWRARIARCRAALARCLRWLATGLCALVAGLRALLLGLLPAAVLLGAMWWSAGAPTDTGPLHQALRALPHTPAELADDIVERTSKSVLDSHPTDIDAAVRLAARTALKEAEVARWRAVLLPTALLLLLTLYLALRDWLASRHRHADPEA</sequence>
<feature type="domain" description="PNPLA" evidence="5">
    <location>
        <begin position="29"/>
        <end position="293"/>
    </location>
</feature>
<feature type="transmembrane region" description="Helical" evidence="4">
    <location>
        <begin position="1101"/>
        <end position="1134"/>
    </location>
</feature>
<evidence type="ECO:0000313" key="6">
    <source>
        <dbReference type="Proteomes" id="UP000675920"/>
    </source>
</evidence>
<dbReference type="Pfam" id="PF11856">
    <property type="entry name" value="DUF3376"/>
    <property type="match status" value="1"/>
</dbReference>